<dbReference type="PIRSF" id="PIRSF000077">
    <property type="entry name" value="Thioredoxin"/>
    <property type="match status" value="1"/>
</dbReference>
<evidence type="ECO:0000256" key="5">
    <source>
        <dbReference type="ARBA" id="ARBA00023157"/>
    </source>
</evidence>
<evidence type="ECO:0000256" key="7">
    <source>
        <dbReference type="NCBIfam" id="TIGR01068"/>
    </source>
</evidence>
<dbReference type="AlphaFoldDB" id="A0A081BHX5"/>
<keyword evidence="5 10" id="KW-1015">Disulfide bond</keyword>
<dbReference type="NCBIfam" id="TIGR01068">
    <property type="entry name" value="thioredoxin"/>
    <property type="match status" value="1"/>
</dbReference>
<dbReference type="PANTHER" id="PTHR45663:SF11">
    <property type="entry name" value="GEO12009P1"/>
    <property type="match status" value="1"/>
</dbReference>
<feature type="active site" description="Nucleophile" evidence="9">
    <location>
        <position position="31"/>
    </location>
</feature>
<dbReference type="PANTHER" id="PTHR45663">
    <property type="entry name" value="GEO12009P1"/>
    <property type="match status" value="1"/>
</dbReference>
<dbReference type="InterPro" id="IPR017937">
    <property type="entry name" value="Thioredoxin_CS"/>
</dbReference>
<dbReference type="STRING" id="1291743.LOSG293_100080"/>
<sequence>MAVELTKDNFIEQTADGVTVVDFWADWCGPCKIMDPVLDQLESQFGQKIKFAKLDVDGNQDLAMSYKVMSVPSLVFFRDGKALEKVSGVYPKEKLAAYLERKLAE</sequence>
<evidence type="ECO:0000256" key="8">
    <source>
        <dbReference type="PIRNR" id="PIRNR000077"/>
    </source>
</evidence>
<dbReference type="SUPFAM" id="SSF52833">
    <property type="entry name" value="Thioredoxin-like"/>
    <property type="match status" value="1"/>
</dbReference>
<comment type="similarity">
    <text evidence="1 8">Belongs to the thioredoxin family.</text>
</comment>
<dbReference type="PRINTS" id="PR00421">
    <property type="entry name" value="THIOREDOXIN"/>
</dbReference>
<evidence type="ECO:0000256" key="4">
    <source>
        <dbReference type="ARBA" id="ARBA00022982"/>
    </source>
</evidence>
<keyword evidence="6 10" id="KW-0676">Redox-active center</keyword>
<evidence type="ECO:0000259" key="11">
    <source>
        <dbReference type="PROSITE" id="PS51352"/>
    </source>
</evidence>
<keyword evidence="4" id="KW-0249">Electron transport</keyword>
<evidence type="ECO:0000256" key="2">
    <source>
        <dbReference type="ARBA" id="ARBA00020570"/>
    </source>
</evidence>
<dbReference type="InterPro" id="IPR036249">
    <property type="entry name" value="Thioredoxin-like_sf"/>
</dbReference>
<evidence type="ECO:0000256" key="9">
    <source>
        <dbReference type="PIRSR" id="PIRSR000077-1"/>
    </source>
</evidence>
<organism evidence="12 13">
    <name type="scientific">Secundilactobacillus oryzae JCM 18671</name>
    <dbReference type="NCBI Taxonomy" id="1291743"/>
    <lineage>
        <taxon>Bacteria</taxon>
        <taxon>Bacillati</taxon>
        <taxon>Bacillota</taxon>
        <taxon>Bacilli</taxon>
        <taxon>Lactobacillales</taxon>
        <taxon>Lactobacillaceae</taxon>
        <taxon>Secundilactobacillus</taxon>
    </lineage>
</organism>
<evidence type="ECO:0000256" key="1">
    <source>
        <dbReference type="ARBA" id="ARBA00008987"/>
    </source>
</evidence>
<dbReference type="InterPro" id="IPR005746">
    <property type="entry name" value="Thioredoxin"/>
</dbReference>
<reference evidence="12" key="1">
    <citation type="journal article" date="2014" name="Genome Announc.">
        <title>Draft Genome Sequence of Lactobacillus oryzae Strain SG293T.</title>
        <authorList>
            <person name="Tanizawa Y."/>
            <person name="Fujisawa T."/>
            <person name="Mochizuki T."/>
            <person name="Kaminuma E."/>
            <person name="Nakamura Y."/>
            <person name="Tohno M."/>
        </authorList>
    </citation>
    <scope>NUCLEOTIDE SEQUENCE [LARGE SCALE GENOMIC DNA]</scope>
    <source>
        <strain evidence="12">SG293</strain>
    </source>
</reference>
<dbReference type="GO" id="GO:0015035">
    <property type="term" value="F:protein-disulfide reductase activity"/>
    <property type="evidence" value="ECO:0007669"/>
    <property type="project" value="UniProtKB-UniRule"/>
</dbReference>
<comment type="caution">
    <text evidence="12">The sequence shown here is derived from an EMBL/GenBank/DDBJ whole genome shotgun (WGS) entry which is preliminary data.</text>
</comment>
<keyword evidence="13" id="KW-1185">Reference proteome</keyword>
<proteinExistence type="inferred from homology"/>
<dbReference type="Pfam" id="PF00085">
    <property type="entry name" value="Thioredoxin"/>
    <property type="match status" value="1"/>
</dbReference>
<gene>
    <name evidence="12" type="ORF">LOSG293_100080</name>
</gene>
<feature type="site" description="Contributes to redox potential value" evidence="9">
    <location>
        <position position="29"/>
    </location>
</feature>
<name>A0A081BHX5_9LACO</name>
<evidence type="ECO:0000256" key="6">
    <source>
        <dbReference type="ARBA" id="ARBA00023284"/>
    </source>
</evidence>
<evidence type="ECO:0000313" key="13">
    <source>
        <dbReference type="Proteomes" id="UP000028700"/>
    </source>
</evidence>
<dbReference type="Gene3D" id="3.40.30.10">
    <property type="entry name" value="Glutaredoxin"/>
    <property type="match status" value="1"/>
</dbReference>
<dbReference type="CDD" id="cd02947">
    <property type="entry name" value="TRX_family"/>
    <property type="match status" value="1"/>
</dbReference>
<dbReference type="FunFam" id="3.40.30.10:FF:000001">
    <property type="entry name" value="Thioredoxin"/>
    <property type="match status" value="1"/>
</dbReference>
<dbReference type="PROSITE" id="PS00194">
    <property type="entry name" value="THIOREDOXIN_1"/>
    <property type="match status" value="1"/>
</dbReference>
<dbReference type="RefSeq" id="WP_034527172.1">
    <property type="nucleotide sequence ID" value="NZ_BBAZ01000007.1"/>
</dbReference>
<dbReference type="GO" id="GO:0005737">
    <property type="term" value="C:cytoplasm"/>
    <property type="evidence" value="ECO:0007669"/>
    <property type="project" value="TreeGrafter"/>
</dbReference>
<feature type="disulfide bond" description="Redox-active" evidence="10">
    <location>
        <begin position="28"/>
        <end position="31"/>
    </location>
</feature>
<accession>A0A081BHX5</accession>
<dbReference type="EMBL" id="BBJM01000010">
    <property type="protein sequence ID" value="GAK47643.1"/>
    <property type="molecule type" value="Genomic_DNA"/>
</dbReference>
<feature type="domain" description="Thioredoxin" evidence="11">
    <location>
        <begin position="1"/>
        <end position="104"/>
    </location>
</feature>
<feature type="site" description="Contributes to redox potential value" evidence="9">
    <location>
        <position position="30"/>
    </location>
</feature>
<feature type="active site" description="Nucleophile" evidence="9">
    <location>
        <position position="28"/>
    </location>
</feature>
<dbReference type="InterPro" id="IPR013766">
    <property type="entry name" value="Thioredoxin_domain"/>
</dbReference>
<dbReference type="eggNOG" id="COG3118">
    <property type="taxonomic scope" value="Bacteria"/>
</dbReference>
<dbReference type="Proteomes" id="UP000028700">
    <property type="component" value="Unassembled WGS sequence"/>
</dbReference>
<evidence type="ECO:0000256" key="10">
    <source>
        <dbReference type="PIRSR" id="PIRSR000077-4"/>
    </source>
</evidence>
<dbReference type="OrthoDB" id="9790390at2"/>
<feature type="site" description="Deprotonates C-terminal active site Cys" evidence="9">
    <location>
        <position position="22"/>
    </location>
</feature>
<keyword evidence="3" id="KW-0813">Transport</keyword>
<evidence type="ECO:0000256" key="3">
    <source>
        <dbReference type="ARBA" id="ARBA00022448"/>
    </source>
</evidence>
<dbReference type="PROSITE" id="PS51352">
    <property type="entry name" value="THIOREDOXIN_2"/>
    <property type="match status" value="1"/>
</dbReference>
<evidence type="ECO:0000313" key="12">
    <source>
        <dbReference type="EMBL" id="GAK47643.1"/>
    </source>
</evidence>
<protein>
    <recommendedName>
        <fullName evidence="2 7">Thioredoxin</fullName>
    </recommendedName>
</protein>